<proteinExistence type="predicted"/>
<dbReference type="Gramene" id="OIT32785">
    <property type="protein sequence ID" value="OIT32785"/>
    <property type="gene ID" value="A4A49_50257"/>
</dbReference>
<dbReference type="EMBL" id="MJEQ01000995">
    <property type="protein sequence ID" value="OIT32785.1"/>
    <property type="molecule type" value="Genomic_DNA"/>
</dbReference>
<dbReference type="AlphaFoldDB" id="A0A314KU91"/>
<dbReference type="Proteomes" id="UP000187609">
    <property type="component" value="Unassembled WGS sequence"/>
</dbReference>
<evidence type="ECO:0000313" key="1">
    <source>
        <dbReference type="EMBL" id="OIT32785.1"/>
    </source>
</evidence>
<organism evidence="1 2">
    <name type="scientific">Nicotiana attenuata</name>
    <name type="common">Coyote tobacco</name>
    <dbReference type="NCBI Taxonomy" id="49451"/>
    <lineage>
        <taxon>Eukaryota</taxon>
        <taxon>Viridiplantae</taxon>
        <taxon>Streptophyta</taxon>
        <taxon>Embryophyta</taxon>
        <taxon>Tracheophyta</taxon>
        <taxon>Spermatophyta</taxon>
        <taxon>Magnoliopsida</taxon>
        <taxon>eudicotyledons</taxon>
        <taxon>Gunneridae</taxon>
        <taxon>Pentapetalae</taxon>
        <taxon>asterids</taxon>
        <taxon>lamiids</taxon>
        <taxon>Solanales</taxon>
        <taxon>Solanaceae</taxon>
        <taxon>Nicotianoideae</taxon>
        <taxon>Nicotianeae</taxon>
        <taxon>Nicotiana</taxon>
    </lineage>
</organism>
<reference evidence="1" key="1">
    <citation type="submission" date="2016-11" db="EMBL/GenBank/DDBJ databases">
        <title>The genome of Nicotiana attenuata.</title>
        <authorList>
            <person name="Xu S."/>
            <person name="Brockmoeller T."/>
            <person name="Gaquerel E."/>
            <person name="Navarro A."/>
            <person name="Kuhl H."/>
            <person name="Gase K."/>
            <person name="Ling Z."/>
            <person name="Zhou W."/>
            <person name="Kreitzer C."/>
            <person name="Stanke M."/>
            <person name="Tang H."/>
            <person name="Lyons E."/>
            <person name="Pandey P."/>
            <person name="Pandey S.P."/>
            <person name="Timmermann B."/>
            <person name="Baldwin I.T."/>
        </authorList>
    </citation>
    <scope>NUCLEOTIDE SEQUENCE [LARGE SCALE GENOMIC DNA]</scope>
    <source>
        <strain evidence="1">UT</strain>
    </source>
</reference>
<feature type="non-terminal residue" evidence="1">
    <location>
        <position position="1"/>
    </location>
</feature>
<name>A0A314KU91_NICAT</name>
<feature type="non-terminal residue" evidence="1">
    <location>
        <position position="184"/>
    </location>
</feature>
<protein>
    <submittedName>
        <fullName evidence="1">Uncharacterized protein</fullName>
    </submittedName>
</protein>
<sequence length="184" mass="19068">TVKNQAVKGVSIGGVDKGTPKITRDVPAKTALATILNAVNPIVQAYDKLHAANDETAMIAEGVRSVGEQTNLSRKKVDNPTGVIVTAEVIPNATAVTQVCKQQQTLNVQAGVNVTLNDTATPSKIAAATSGSNLDDTVALNSPVDRAVSRSVKPATVDDLLERTASPIATDVALKAFVDDRADT</sequence>
<gene>
    <name evidence="1" type="ORF">A4A49_50257</name>
</gene>
<keyword evidence="2" id="KW-1185">Reference proteome</keyword>
<comment type="caution">
    <text evidence="1">The sequence shown here is derived from an EMBL/GenBank/DDBJ whole genome shotgun (WGS) entry which is preliminary data.</text>
</comment>
<evidence type="ECO:0000313" key="2">
    <source>
        <dbReference type="Proteomes" id="UP000187609"/>
    </source>
</evidence>
<accession>A0A314KU91</accession>